<organism evidence="2 3">
    <name type="scientific">Pleurodeles waltl</name>
    <name type="common">Iberian ribbed newt</name>
    <dbReference type="NCBI Taxonomy" id="8319"/>
    <lineage>
        <taxon>Eukaryota</taxon>
        <taxon>Metazoa</taxon>
        <taxon>Chordata</taxon>
        <taxon>Craniata</taxon>
        <taxon>Vertebrata</taxon>
        <taxon>Euteleostomi</taxon>
        <taxon>Amphibia</taxon>
        <taxon>Batrachia</taxon>
        <taxon>Caudata</taxon>
        <taxon>Salamandroidea</taxon>
        <taxon>Salamandridae</taxon>
        <taxon>Pleurodelinae</taxon>
        <taxon>Pleurodeles</taxon>
    </lineage>
</organism>
<keyword evidence="1" id="KW-1133">Transmembrane helix</keyword>
<protein>
    <submittedName>
        <fullName evidence="2">Uncharacterized protein</fullName>
    </submittedName>
</protein>
<dbReference type="Proteomes" id="UP001066276">
    <property type="component" value="Chromosome 1_2"/>
</dbReference>
<sequence length="187" mass="20256">MSAPWHRCAKAVPVSRKSPRGPNLHQWPSVPFSIFRHGINGPIFFVVRILLLPQVNGGVLRSLSAVLARPRYFQFRVFGAFCVLISVPLIAWFPGGFVPSVQGTRRPLSAVRSSPLCWALPLGPISFVHTGYASSGDGRGPTPLIRIAVWARPRCFPLRVVSASCASVSVSVVVGDLRGSTSAIWES</sequence>
<comment type="caution">
    <text evidence="2">The sequence shown here is derived from an EMBL/GenBank/DDBJ whole genome shotgun (WGS) entry which is preliminary data.</text>
</comment>
<feature type="transmembrane region" description="Helical" evidence="1">
    <location>
        <begin position="73"/>
        <end position="93"/>
    </location>
</feature>
<proteinExistence type="predicted"/>
<keyword evidence="1" id="KW-0812">Transmembrane</keyword>
<reference evidence="2" key="1">
    <citation type="journal article" date="2022" name="bioRxiv">
        <title>Sequencing and chromosome-scale assembly of the giantPleurodeles waltlgenome.</title>
        <authorList>
            <person name="Brown T."/>
            <person name="Elewa A."/>
            <person name="Iarovenko S."/>
            <person name="Subramanian E."/>
            <person name="Araus A.J."/>
            <person name="Petzold A."/>
            <person name="Susuki M."/>
            <person name="Suzuki K.-i.T."/>
            <person name="Hayashi T."/>
            <person name="Toyoda A."/>
            <person name="Oliveira C."/>
            <person name="Osipova E."/>
            <person name="Leigh N.D."/>
            <person name="Simon A."/>
            <person name="Yun M.H."/>
        </authorList>
    </citation>
    <scope>NUCLEOTIDE SEQUENCE</scope>
    <source>
        <strain evidence="2">20211129_DDA</strain>
        <tissue evidence="2">Liver</tissue>
    </source>
</reference>
<evidence type="ECO:0000313" key="3">
    <source>
        <dbReference type="Proteomes" id="UP001066276"/>
    </source>
</evidence>
<evidence type="ECO:0000256" key="1">
    <source>
        <dbReference type="SAM" id="Phobius"/>
    </source>
</evidence>
<accession>A0AAV7WAP6</accession>
<evidence type="ECO:0000313" key="2">
    <source>
        <dbReference type="EMBL" id="KAJ1209603.1"/>
    </source>
</evidence>
<keyword evidence="1" id="KW-0472">Membrane</keyword>
<dbReference type="AlphaFoldDB" id="A0AAV7WAP6"/>
<keyword evidence="3" id="KW-1185">Reference proteome</keyword>
<gene>
    <name evidence="2" type="ORF">NDU88_004977</name>
</gene>
<name>A0AAV7WAP6_PLEWA</name>
<dbReference type="EMBL" id="JANPWB010000002">
    <property type="protein sequence ID" value="KAJ1209603.1"/>
    <property type="molecule type" value="Genomic_DNA"/>
</dbReference>